<name>K2MSJ9_TRYCR</name>
<sequence length="99" mass="11025">MYLFLFLYLVGFAISPMVSRVGGFIGALEPFCADGGRGTLSMRGHCAGRCLFFHVDTEPFPRTFSFCFVFYFPRDAPLALPPTGHARSDAHFRNRGRGP</sequence>
<reference evidence="3 4" key="1">
    <citation type="journal article" date="2012" name="BMC Genomics">
        <title>Comparative genomic analysis of human infective Trypanosoma cruzi lineages with the bat-restricted subspecies T. cruzi marinkellei.</title>
        <authorList>
            <person name="Franzen O."/>
            <person name="Talavera-Lopez C."/>
            <person name="Ochaya S."/>
            <person name="Butler C.E."/>
            <person name="Messenger L.A."/>
            <person name="Lewis M.D."/>
            <person name="Llewellyn M.S."/>
            <person name="Marinkelle C.J."/>
            <person name="Tyler K.M."/>
            <person name="Miles M.A."/>
            <person name="Andersson B."/>
        </authorList>
    </citation>
    <scope>NUCLEOTIDE SEQUENCE [LARGE SCALE GENOMIC DNA]</scope>
    <source>
        <strain evidence="3 4">B7</strain>
    </source>
</reference>
<evidence type="ECO:0000313" key="3">
    <source>
        <dbReference type="EMBL" id="EKF38278.1"/>
    </source>
</evidence>
<keyword evidence="2" id="KW-0732">Signal</keyword>
<comment type="caution">
    <text evidence="3">The sequence shown here is derived from an EMBL/GenBank/DDBJ whole genome shotgun (WGS) entry which is preliminary data.</text>
</comment>
<dbReference type="Proteomes" id="UP000007350">
    <property type="component" value="Unassembled WGS sequence"/>
</dbReference>
<feature type="signal peptide" evidence="2">
    <location>
        <begin position="1"/>
        <end position="23"/>
    </location>
</feature>
<dbReference type="AlphaFoldDB" id="K2MSJ9"/>
<proteinExistence type="predicted"/>
<organism evidence="3 4">
    <name type="scientific">Trypanosoma cruzi marinkellei</name>
    <dbReference type="NCBI Taxonomy" id="85056"/>
    <lineage>
        <taxon>Eukaryota</taxon>
        <taxon>Discoba</taxon>
        <taxon>Euglenozoa</taxon>
        <taxon>Kinetoplastea</taxon>
        <taxon>Metakinetoplastina</taxon>
        <taxon>Trypanosomatida</taxon>
        <taxon>Trypanosomatidae</taxon>
        <taxon>Trypanosoma</taxon>
        <taxon>Schizotrypanum</taxon>
    </lineage>
</organism>
<evidence type="ECO:0000256" key="2">
    <source>
        <dbReference type="SAM" id="SignalP"/>
    </source>
</evidence>
<accession>K2MSJ9</accession>
<evidence type="ECO:0000313" key="4">
    <source>
        <dbReference type="Proteomes" id="UP000007350"/>
    </source>
</evidence>
<dbReference type="OrthoDB" id="10584433at2759"/>
<keyword evidence="4" id="KW-1185">Reference proteome</keyword>
<gene>
    <name evidence="3" type="ORF">MOQ_001513</name>
</gene>
<dbReference type="GO" id="GO:0016740">
    <property type="term" value="F:transferase activity"/>
    <property type="evidence" value="ECO:0007669"/>
    <property type="project" value="UniProtKB-KW"/>
</dbReference>
<protein>
    <submittedName>
        <fullName evidence="3">Beta galactofuranosyl glycosyltransferase, putative</fullName>
    </submittedName>
</protein>
<feature type="region of interest" description="Disordered" evidence="1">
    <location>
        <begin position="80"/>
        <end position="99"/>
    </location>
</feature>
<feature type="non-terminal residue" evidence="3">
    <location>
        <position position="99"/>
    </location>
</feature>
<evidence type="ECO:0000256" key="1">
    <source>
        <dbReference type="SAM" id="MobiDB-lite"/>
    </source>
</evidence>
<feature type="chain" id="PRO_5003861415" evidence="2">
    <location>
        <begin position="24"/>
        <end position="99"/>
    </location>
</feature>
<dbReference type="EMBL" id="AHKC01006548">
    <property type="protein sequence ID" value="EKF38278.1"/>
    <property type="molecule type" value="Genomic_DNA"/>
</dbReference>
<keyword evidence="3" id="KW-0808">Transferase</keyword>